<evidence type="ECO:0000313" key="3">
    <source>
        <dbReference type="Proteomes" id="UP001236404"/>
    </source>
</evidence>
<protein>
    <submittedName>
        <fullName evidence="2">Restriction endonuclease</fullName>
    </submittedName>
</protein>
<keyword evidence="2" id="KW-0255">Endonuclease</keyword>
<accession>A0ABT7TVR2</accession>
<dbReference type="InterPro" id="IPR011335">
    <property type="entry name" value="Restrct_endonuc-II-like"/>
</dbReference>
<dbReference type="PANTHER" id="PTHR30015:SF7">
    <property type="entry name" value="TYPE IV METHYL-DIRECTED RESTRICTION ENZYME ECOKMRR"/>
    <property type="match status" value="1"/>
</dbReference>
<gene>
    <name evidence="2" type="ORF">QUG93_14895</name>
</gene>
<name>A0ABT7TVR2_9MICO</name>
<organism evidence="2 3">
    <name type="scientific">Curtobacterium caseinilyticum</name>
    <dbReference type="NCBI Taxonomy" id="3055137"/>
    <lineage>
        <taxon>Bacteria</taxon>
        <taxon>Bacillati</taxon>
        <taxon>Actinomycetota</taxon>
        <taxon>Actinomycetes</taxon>
        <taxon>Micrococcales</taxon>
        <taxon>Microbacteriaceae</taxon>
        <taxon>Curtobacterium</taxon>
    </lineage>
</organism>
<evidence type="ECO:0000259" key="1">
    <source>
        <dbReference type="Pfam" id="PF04471"/>
    </source>
</evidence>
<evidence type="ECO:0000313" key="2">
    <source>
        <dbReference type="EMBL" id="MDM7892979.1"/>
    </source>
</evidence>
<comment type="caution">
    <text evidence="2">The sequence shown here is derived from an EMBL/GenBank/DDBJ whole genome shotgun (WGS) entry which is preliminary data.</text>
</comment>
<reference evidence="2 3" key="1">
    <citation type="submission" date="2023-06" db="EMBL/GenBank/DDBJ databases">
        <authorList>
            <person name="Feng G."/>
            <person name="Li J."/>
            <person name="Zhu H."/>
        </authorList>
    </citation>
    <scope>NUCLEOTIDE SEQUENCE [LARGE SCALE GENOMIC DNA]</scope>
    <source>
        <strain evidence="2 3">RHCKG28</strain>
    </source>
</reference>
<feature type="domain" description="Restriction endonuclease type IV Mrr" evidence="1">
    <location>
        <begin position="12"/>
        <end position="104"/>
    </location>
</feature>
<dbReference type="Proteomes" id="UP001236404">
    <property type="component" value="Unassembled WGS sequence"/>
</dbReference>
<dbReference type="GO" id="GO:0004519">
    <property type="term" value="F:endonuclease activity"/>
    <property type="evidence" value="ECO:0007669"/>
    <property type="project" value="UniProtKB-KW"/>
</dbReference>
<dbReference type="InterPro" id="IPR052906">
    <property type="entry name" value="Type_IV_Methyl-Rstrct_Enzyme"/>
</dbReference>
<dbReference type="Gene3D" id="3.40.1350.10">
    <property type="match status" value="1"/>
</dbReference>
<dbReference type="InterPro" id="IPR011856">
    <property type="entry name" value="tRNA_endonuc-like_dom_sf"/>
</dbReference>
<dbReference type="SUPFAM" id="SSF52980">
    <property type="entry name" value="Restriction endonuclease-like"/>
    <property type="match status" value="1"/>
</dbReference>
<keyword evidence="3" id="KW-1185">Reference proteome</keyword>
<keyword evidence="2" id="KW-0540">Nuclease</keyword>
<sequence>MSDTEPSLTFLLDWQAAELAAVEHMKALGFVDAQKTQSGADGGIDVESSEAAAQVKFYASSIGRPDIQRLRGAAHEYRISVFYSTGGYTREAVQYADQAAVALFAMDPYGQVEAASEFAVVLADSTLVQERRERFEELKAVRYRFAADSLDRDAQLYAQFGRLASMGQEEGAVFTHAAAAFESYARAFRTAALAKDFAAADEAFDEANKRIRLLRWITGNDLRDEYGSLEDAVSIGWEWEVTPGSDHLLQRVSMGAFNLRELVVESFEGWESLLPEDISTHNLADIEMGKYAGMLLSASYDPALLTPDLLRRLKEAVRAGVQRTHGTAAMAFRALFDANARLGLGRPSSLLARSLRVDALVNRLYQQLDAS</sequence>
<dbReference type="RefSeq" id="WP_289475186.1">
    <property type="nucleotide sequence ID" value="NZ_JAUCMN010000012.1"/>
</dbReference>
<keyword evidence="2" id="KW-0378">Hydrolase</keyword>
<dbReference type="PANTHER" id="PTHR30015">
    <property type="entry name" value="MRR RESTRICTION SYSTEM PROTEIN"/>
    <property type="match status" value="1"/>
</dbReference>
<dbReference type="EMBL" id="JAUCMN010000012">
    <property type="protein sequence ID" value="MDM7892979.1"/>
    <property type="molecule type" value="Genomic_DNA"/>
</dbReference>
<proteinExistence type="predicted"/>
<dbReference type="Pfam" id="PF04471">
    <property type="entry name" value="Mrr_cat"/>
    <property type="match status" value="1"/>
</dbReference>
<dbReference type="InterPro" id="IPR007560">
    <property type="entry name" value="Restrct_endonuc_IV_Mrr"/>
</dbReference>